<dbReference type="EMBL" id="JAGIZQ010000004">
    <property type="protein sequence ID" value="KAH6631599.1"/>
    <property type="molecule type" value="Genomic_DNA"/>
</dbReference>
<dbReference type="Proteomes" id="UP000724584">
    <property type="component" value="Unassembled WGS sequence"/>
</dbReference>
<gene>
    <name evidence="1" type="ORF">F5144DRAFT_571643</name>
</gene>
<evidence type="ECO:0000313" key="1">
    <source>
        <dbReference type="EMBL" id="KAH6631599.1"/>
    </source>
</evidence>
<protein>
    <submittedName>
        <fullName evidence="1">Uncharacterized protein</fullName>
    </submittedName>
</protein>
<evidence type="ECO:0000313" key="2">
    <source>
        <dbReference type="Proteomes" id="UP000724584"/>
    </source>
</evidence>
<organism evidence="1 2">
    <name type="scientific">Chaetomium tenue</name>
    <dbReference type="NCBI Taxonomy" id="1854479"/>
    <lineage>
        <taxon>Eukaryota</taxon>
        <taxon>Fungi</taxon>
        <taxon>Dikarya</taxon>
        <taxon>Ascomycota</taxon>
        <taxon>Pezizomycotina</taxon>
        <taxon>Sordariomycetes</taxon>
        <taxon>Sordariomycetidae</taxon>
        <taxon>Sordariales</taxon>
        <taxon>Chaetomiaceae</taxon>
        <taxon>Chaetomium</taxon>
    </lineage>
</organism>
<proteinExistence type="predicted"/>
<reference evidence="1 2" key="1">
    <citation type="journal article" date="2021" name="Nat. Commun.">
        <title>Genetic determinants of endophytism in the Arabidopsis root mycobiome.</title>
        <authorList>
            <person name="Mesny F."/>
            <person name="Miyauchi S."/>
            <person name="Thiergart T."/>
            <person name="Pickel B."/>
            <person name="Atanasova L."/>
            <person name="Karlsson M."/>
            <person name="Huettel B."/>
            <person name="Barry K.W."/>
            <person name="Haridas S."/>
            <person name="Chen C."/>
            <person name="Bauer D."/>
            <person name="Andreopoulos W."/>
            <person name="Pangilinan J."/>
            <person name="LaButti K."/>
            <person name="Riley R."/>
            <person name="Lipzen A."/>
            <person name="Clum A."/>
            <person name="Drula E."/>
            <person name="Henrissat B."/>
            <person name="Kohler A."/>
            <person name="Grigoriev I.V."/>
            <person name="Martin F.M."/>
            <person name="Hacquard S."/>
        </authorList>
    </citation>
    <scope>NUCLEOTIDE SEQUENCE [LARGE SCALE GENOMIC DNA]</scope>
    <source>
        <strain evidence="1 2">MPI-SDFR-AT-0079</strain>
    </source>
</reference>
<name>A0ACB7PAM5_9PEZI</name>
<accession>A0ACB7PAM5</accession>
<comment type="caution">
    <text evidence="1">The sequence shown here is derived from an EMBL/GenBank/DDBJ whole genome shotgun (WGS) entry which is preliminary data.</text>
</comment>
<keyword evidence="2" id="KW-1185">Reference proteome</keyword>
<sequence>MLEKRGSGAITIILFPFLFYFLSFFSSFLISIFLFLLFFALSPLRFIILIFVFFY</sequence>